<dbReference type="EMBL" id="MU853408">
    <property type="protein sequence ID" value="KAK4134642.1"/>
    <property type="molecule type" value="Genomic_DNA"/>
</dbReference>
<gene>
    <name evidence="2" type="ORF">BT67DRAFT_455957</name>
</gene>
<dbReference type="PANTHER" id="PTHR43861">
    <property type="entry name" value="TRANS-ACONITATE 2-METHYLTRANSFERASE-RELATED"/>
    <property type="match status" value="1"/>
</dbReference>
<reference evidence="2" key="1">
    <citation type="journal article" date="2023" name="Mol. Phylogenet. Evol.">
        <title>Genome-scale phylogeny and comparative genomics of the fungal order Sordariales.</title>
        <authorList>
            <person name="Hensen N."/>
            <person name="Bonometti L."/>
            <person name="Westerberg I."/>
            <person name="Brannstrom I.O."/>
            <person name="Guillou S."/>
            <person name="Cros-Aarteil S."/>
            <person name="Calhoun S."/>
            <person name="Haridas S."/>
            <person name="Kuo A."/>
            <person name="Mondo S."/>
            <person name="Pangilinan J."/>
            <person name="Riley R."/>
            <person name="LaButti K."/>
            <person name="Andreopoulos B."/>
            <person name="Lipzen A."/>
            <person name="Chen C."/>
            <person name="Yan M."/>
            <person name="Daum C."/>
            <person name="Ng V."/>
            <person name="Clum A."/>
            <person name="Steindorff A."/>
            <person name="Ohm R.A."/>
            <person name="Martin F."/>
            <person name="Silar P."/>
            <person name="Natvig D.O."/>
            <person name="Lalanne C."/>
            <person name="Gautier V."/>
            <person name="Ament-Velasquez S.L."/>
            <person name="Kruys A."/>
            <person name="Hutchinson M.I."/>
            <person name="Powell A.J."/>
            <person name="Barry K."/>
            <person name="Miller A.N."/>
            <person name="Grigoriev I.V."/>
            <person name="Debuchy R."/>
            <person name="Gladieux P."/>
            <person name="Hiltunen Thoren M."/>
            <person name="Johannesson H."/>
        </authorList>
    </citation>
    <scope>NUCLEOTIDE SEQUENCE</scope>
    <source>
        <strain evidence="2">CBS 123565</strain>
    </source>
</reference>
<dbReference type="InterPro" id="IPR029063">
    <property type="entry name" value="SAM-dependent_MTases_sf"/>
</dbReference>
<dbReference type="PANTHER" id="PTHR43861:SF3">
    <property type="entry name" value="PUTATIVE (AFU_ORTHOLOGUE AFUA_2G14390)-RELATED"/>
    <property type="match status" value="1"/>
</dbReference>
<dbReference type="SUPFAM" id="SSF53335">
    <property type="entry name" value="S-adenosyl-L-methionine-dependent methyltransferases"/>
    <property type="match status" value="1"/>
</dbReference>
<evidence type="ECO:0000313" key="2">
    <source>
        <dbReference type="EMBL" id="KAK4134642.1"/>
    </source>
</evidence>
<protein>
    <submittedName>
        <fullName evidence="2">S-adenosyl-L-methionine-dependent methyltransferase</fullName>
    </submittedName>
</protein>
<proteinExistence type="predicted"/>
<keyword evidence="2" id="KW-0489">Methyltransferase</keyword>
<keyword evidence="1" id="KW-0808">Transferase</keyword>
<comment type="caution">
    <text evidence="2">The sequence shown here is derived from an EMBL/GenBank/DDBJ whole genome shotgun (WGS) entry which is preliminary data.</text>
</comment>
<dbReference type="Gene3D" id="3.40.50.150">
    <property type="entry name" value="Vaccinia Virus protein VP39"/>
    <property type="match status" value="1"/>
</dbReference>
<dbReference type="Proteomes" id="UP001304895">
    <property type="component" value="Unassembled WGS sequence"/>
</dbReference>
<name>A0AAN6UKE0_9PEZI</name>
<dbReference type="GO" id="GO:0032259">
    <property type="term" value="P:methylation"/>
    <property type="evidence" value="ECO:0007669"/>
    <property type="project" value="UniProtKB-KW"/>
</dbReference>
<dbReference type="AlphaFoldDB" id="A0AAN6UKE0"/>
<sequence length="256" mass="27214">MTTANTTRFNAEALSWDTNPAVLRATALAHKTYLARLAPPPRLAGLDLLDLGCGTGLLSLALAPAVRSVTAVDVASGMVDALQAKLDAAAARARARARAEAGESEYGNVRAVCALLEDADDARIAVDPVTGRVVEGAPRRVDVVVSHLVLHHVADMRGLFATVFGLLKPGGRVMVTDFEDFGPDARRFHPEGKMEGVERHGLRRGEMRVLLEEAGFEGVKVETAFEMGKAVETAPGSGVMGEEMVFPFLICEGTRP</sequence>
<reference evidence="2" key="2">
    <citation type="submission" date="2023-05" db="EMBL/GenBank/DDBJ databases">
        <authorList>
            <consortium name="Lawrence Berkeley National Laboratory"/>
            <person name="Steindorff A."/>
            <person name="Hensen N."/>
            <person name="Bonometti L."/>
            <person name="Westerberg I."/>
            <person name="Brannstrom I.O."/>
            <person name="Guillou S."/>
            <person name="Cros-Aarteil S."/>
            <person name="Calhoun S."/>
            <person name="Haridas S."/>
            <person name="Kuo A."/>
            <person name="Mondo S."/>
            <person name="Pangilinan J."/>
            <person name="Riley R."/>
            <person name="Labutti K."/>
            <person name="Andreopoulos B."/>
            <person name="Lipzen A."/>
            <person name="Chen C."/>
            <person name="Yanf M."/>
            <person name="Daum C."/>
            <person name="Ng V."/>
            <person name="Clum A."/>
            <person name="Ohm R."/>
            <person name="Martin F."/>
            <person name="Silar P."/>
            <person name="Natvig D."/>
            <person name="Lalanne C."/>
            <person name="Gautier V."/>
            <person name="Ament-Velasquez S.L."/>
            <person name="Kruys A."/>
            <person name="Hutchinson M.I."/>
            <person name="Powell A.J."/>
            <person name="Barry K."/>
            <person name="Miller A.N."/>
            <person name="Grigoriev I.V."/>
            <person name="Debuchy R."/>
            <person name="Gladieux P."/>
            <person name="Thoren M.H."/>
            <person name="Johannesson H."/>
        </authorList>
    </citation>
    <scope>NUCLEOTIDE SEQUENCE</scope>
    <source>
        <strain evidence="2">CBS 123565</strain>
    </source>
</reference>
<evidence type="ECO:0000256" key="1">
    <source>
        <dbReference type="ARBA" id="ARBA00022679"/>
    </source>
</evidence>
<evidence type="ECO:0000313" key="3">
    <source>
        <dbReference type="Proteomes" id="UP001304895"/>
    </source>
</evidence>
<dbReference type="Pfam" id="PF13489">
    <property type="entry name" value="Methyltransf_23"/>
    <property type="match status" value="1"/>
</dbReference>
<organism evidence="2 3">
    <name type="scientific">Trichocladium antarcticum</name>
    <dbReference type="NCBI Taxonomy" id="1450529"/>
    <lineage>
        <taxon>Eukaryota</taxon>
        <taxon>Fungi</taxon>
        <taxon>Dikarya</taxon>
        <taxon>Ascomycota</taxon>
        <taxon>Pezizomycotina</taxon>
        <taxon>Sordariomycetes</taxon>
        <taxon>Sordariomycetidae</taxon>
        <taxon>Sordariales</taxon>
        <taxon>Chaetomiaceae</taxon>
        <taxon>Trichocladium</taxon>
    </lineage>
</organism>
<dbReference type="CDD" id="cd02440">
    <property type="entry name" value="AdoMet_MTases"/>
    <property type="match status" value="1"/>
</dbReference>
<keyword evidence="3" id="KW-1185">Reference proteome</keyword>
<accession>A0AAN6UKE0</accession>
<dbReference type="GO" id="GO:0008168">
    <property type="term" value="F:methyltransferase activity"/>
    <property type="evidence" value="ECO:0007669"/>
    <property type="project" value="UniProtKB-KW"/>
</dbReference>